<reference evidence="3" key="1">
    <citation type="submission" date="2020-11" db="EMBL/GenBank/DDBJ databases">
        <authorList>
            <person name="Tran Van P."/>
        </authorList>
    </citation>
    <scope>NUCLEOTIDE SEQUENCE</scope>
</reference>
<dbReference type="EMBL" id="CAJPIZ010034173">
    <property type="protein sequence ID" value="CAG2120565.1"/>
    <property type="molecule type" value="Genomic_DNA"/>
</dbReference>
<dbReference type="PROSITE" id="PS50097">
    <property type="entry name" value="BTB"/>
    <property type="match status" value="1"/>
</dbReference>
<feature type="domain" description="MATH" evidence="2">
    <location>
        <begin position="1"/>
        <end position="47"/>
    </location>
</feature>
<dbReference type="SMART" id="SM00225">
    <property type="entry name" value="BTB"/>
    <property type="match status" value="1"/>
</dbReference>
<dbReference type="Gene3D" id="3.30.710.10">
    <property type="entry name" value="Potassium Channel Kv1.1, Chain A"/>
    <property type="match status" value="1"/>
</dbReference>
<dbReference type="Pfam" id="PF00651">
    <property type="entry name" value="BTB"/>
    <property type="match status" value="1"/>
</dbReference>
<dbReference type="InterPro" id="IPR002083">
    <property type="entry name" value="MATH/TRAF_dom"/>
</dbReference>
<dbReference type="OrthoDB" id="6408997at2759"/>
<evidence type="ECO:0000259" key="1">
    <source>
        <dbReference type="PROSITE" id="PS50097"/>
    </source>
</evidence>
<protein>
    <recommendedName>
        <fullName evidence="5">BTB domain-containing protein</fullName>
    </recommendedName>
</protein>
<proteinExistence type="predicted"/>
<keyword evidence="4" id="KW-1185">Reference proteome</keyword>
<dbReference type="SUPFAM" id="SSF49599">
    <property type="entry name" value="TRAF domain-like"/>
    <property type="match status" value="1"/>
</dbReference>
<feature type="non-terminal residue" evidence="3">
    <location>
        <position position="1"/>
    </location>
</feature>
<dbReference type="InterPro" id="IPR000210">
    <property type="entry name" value="BTB/POZ_dom"/>
</dbReference>
<dbReference type="InterPro" id="IPR011333">
    <property type="entry name" value="SKP1/BTB/POZ_sf"/>
</dbReference>
<gene>
    <name evidence="3" type="ORF">OSB1V03_LOCUS20512</name>
</gene>
<dbReference type="EMBL" id="OC888748">
    <property type="protein sequence ID" value="CAD7645449.1"/>
    <property type="molecule type" value="Genomic_DNA"/>
</dbReference>
<evidence type="ECO:0000313" key="3">
    <source>
        <dbReference type="EMBL" id="CAD7645449.1"/>
    </source>
</evidence>
<organism evidence="3">
    <name type="scientific">Medioppia subpectinata</name>
    <dbReference type="NCBI Taxonomy" id="1979941"/>
    <lineage>
        <taxon>Eukaryota</taxon>
        <taxon>Metazoa</taxon>
        <taxon>Ecdysozoa</taxon>
        <taxon>Arthropoda</taxon>
        <taxon>Chelicerata</taxon>
        <taxon>Arachnida</taxon>
        <taxon>Acari</taxon>
        <taxon>Acariformes</taxon>
        <taxon>Sarcoptiformes</taxon>
        <taxon>Oribatida</taxon>
        <taxon>Brachypylina</taxon>
        <taxon>Oppioidea</taxon>
        <taxon>Oppiidae</taxon>
        <taxon>Medioppia</taxon>
    </lineage>
</organism>
<accession>A0A7R9LPK9</accession>
<dbReference type="Gene3D" id="2.60.210.10">
    <property type="entry name" value="Apoptosis, Tumor Necrosis Factor Receptor Associated Protein 2, Chain A"/>
    <property type="match status" value="1"/>
</dbReference>
<dbReference type="PANTHER" id="PTHR47022:SF1">
    <property type="entry name" value="BTB AND MATH DOMAIN-CONTAINING PROTEIN 36-RELATED"/>
    <property type="match status" value="1"/>
</dbReference>
<dbReference type="PANTHER" id="PTHR47022">
    <property type="entry name" value="BTB AND MATH DOMAIN-CONTAINING PROTEIN 36-RELATED"/>
    <property type="match status" value="1"/>
</dbReference>
<dbReference type="AlphaFoldDB" id="A0A7R9LPK9"/>
<name>A0A7R9LPK9_9ACAR</name>
<evidence type="ECO:0008006" key="5">
    <source>
        <dbReference type="Google" id="ProtNLM"/>
    </source>
</evidence>
<evidence type="ECO:0000259" key="2">
    <source>
        <dbReference type="PROSITE" id="PS50144"/>
    </source>
</evidence>
<sequence length="261" mass="31083">MSKGFERKFTFEHRNGRGCTRFIAFTDLLNDEKGFIKDDTIVVEAMISTDRSYGVIMRSNVGNIFGTIQRKCVDLNPELIYFMNESECNVVFKVEGKRIPALKELLIYRSDYFRSMFSGNYTESKDKEIEIHDTTYEAFKTIIWYLYSYELAIDSEEMLIDLDFQYEVYRLADRFQIKRLLIYFENQLKANITEENLELVSRISFDYKINSLMISVKKFIDKTFDKLILEDKDYVKKINGFTDDYMFDKTIESSRKKMRIV</sequence>
<feature type="domain" description="BTB" evidence="1">
    <location>
        <begin position="88"/>
        <end position="155"/>
    </location>
</feature>
<dbReference type="Proteomes" id="UP000759131">
    <property type="component" value="Unassembled WGS sequence"/>
</dbReference>
<dbReference type="InterPro" id="IPR008974">
    <property type="entry name" value="TRAF-like"/>
</dbReference>
<evidence type="ECO:0000313" key="4">
    <source>
        <dbReference type="Proteomes" id="UP000759131"/>
    </source>
</evidence>
<dbReference type="SUPFAM" id="SSF54695">
    <property type="entry name" value="POZ domain"/>
    <property type="match status" value="1"/>
</dbReference>
<dbReference type="PROSITE" id="PS50144">
    <property type="entry name" value="MATH"/>
    <property type="match status" value="1"/>
</dbReference>